<sequence length="193" mass="20321">MKPSARAIARSYRAERGLTGLVGLLALLAGGAALVLGVGWLGRSRAERPVLDPVVVDALTASPVTTRLVAIGVGVLFLVAGLWLALRALRPERHPDLALEPDLTVTSTAIASAIAADAERVDGVDRAKATVVGDADAPALRLSLWLAEGCDVKDVWRELDDSVLRRARESLGVDALPTAVRVELGAAKRTRVR</sequence>
<feature type="transmembrane region" description="Helical" evidence="1">
    <location>
        <begin position="68"/>
        <end position="86"/>
    </location>
</feature>
<keyword evidence="1" id="KW-0812">Transmembrane</keyword>
<name>A0ABW2TKY9_9PSEU</name>
<dbReference type="EMBL" id="JBHTEY010000004">
    <property type="protein sequence ID" value="MFC7613913.1"/>
    <property type="molecule type" value="Genomic_DNA"/>
</dbReference>
<protein>
    <submittedName>
        <fullName evidence="2">Alkaline shock response membrane anchor protein AmaP</fullName>
    </submittedName>
</protein>
<reference evidence="3" key="1">
    <citation type="journal article" date="2019" name="Int. J. Syst. Evol. Microbiol.">
        <title>The Global Catalogue of Microorganisms (GCM) 10K type strain sequencing project: providing services to taxonomists for standard genome sequencing and annotation.</title>
        <authorList>
            <consortium name="The Broad Institute Genomics Platform"/>
            <consortium name="The Broad Institute Genome Sequencing Center for Infectious Disease"/>
            <person name="Wu L."/>
            <person name="Ma J."/>
        </authorList>
    </citation>
    <scope>NUCLEOTIDE SEQUENCE [LARGE SCALE GENOMIC DNA]</scope>
    <source>
        <strain evidence="3">JCM 17695</strain>
    </source>
</reference>
<gene>
    <name evidence="2" type="ORF">ACFQV2_10500</name>
</gene>
<evidence type="ECO:0000313" key="3">
    <source>
        <dbReference type="Proteomes" id="UP001596512"/>
    </source>
</evidence>
<accession>A0ABW2TKY9</accession>
<keyword evidence="1" id="KW-0472">Membrane</keyword>
<keyword evidence="3" id="KW-1185">Reference proteome</keyword>
<evidence type="ECO:0000256" key="1">
    <source>
        <dbReference type="SAM" id="Phobius"/>
    </source>
</evidence>
<organism evidence="2 3">
    <name type="scientific">Actinokineospora soli</name>
    <dbReference type="NCBI Taxonomy" id="1048753"/>
    <lineage>
        <taxon>Bacteria</taxon>
        <taxon>Bacillati</taxon>
        <taxon>Actinomycetota</taxon>
        <taxon>Actinomycetes</taxon>
        <taxon>Pseudonocardiales</taxon>
        <taxon>Pseudonocardiaceae</taxon>
        <taxon>Actinokineospora</taxon>
    </lineage>
</organism>
<comment type="caution">
    <text evidence="2">The sequence shown here is derived from an EMBL/GenBank/DDBJ whole genome shotgun (WGS) entry which is preliminary data.</text>
</comment>
<feature type="transmembrane region" description="Helical" evidence="1">
    <location>
        <begin position="21"/>
        <end position="42"/>
    </location>
</feature>
<keyword evidence="1" id="KW-1133">Transmembrane helix</keyword>
<proteinExistence type="predicted"/>
<evidence type="ECO:0000313" key="2">
    <source>
        <dbReference type="EMBL" id="MFC7613913.1"/>
    </source>
</evidence>
<dbReference type="Proteomes" id="UP001596512">
    <property type="component" value="Unassembled WGS sequence"/>
</dbReference>